<organism evidence="1 2">
    <name type="scientific">Cinchona calisaya</name>
    <dbReference type="NCBI Taxonomy" id="153742"/>
    <lineage>
        <taxon>Eukaryota</taxon>
        <taxon>Viridiplantae</taxon>
        <taxon>Streptophyta</taxon>
        <taxon>Embryophyta</taxon>
        <taxon>Tracheophyta</taxon>
        <taxon>Spermatophyta</taxon>
        <taxon>Magnoliopsida</taxon>
        <taxon>eudicotyledons</taxon>
        <taxon>Gunneridae</taxon>
        <taxon>Pentapetalae</taxon>
        <taxon>asterids</taxon>
        <taxon>lamiids</taxon>
        <taxon>Gentianales</taxon>
        <taxon>Rubiaceae</taxon>
        <taxon>Cinchonoideae</taxon>
        <taxon>Cinchoneae</taxon>
        <taxon>Cinchona</taxon>
    </lineage>
</organism>
<gene>
    <name evidence="1" type="ORF">ACH5RR_028665</name>
</gene>
<name>A0ABD2YPF8_9GENT</name>
<evidence type="ECO:0000313" key="2">
    <source>
        <dbReference type="Proteomes" id="UP001630127"/>
    </source>
</evidence>
<proteinExistence type="predicted"/>
<protein>
    <submittedName>
        <fullName evidence="1">Uncharacterized protein</fullName>
    </submittedName>
</protein>
<keyword evidence="2" id="KW-1185">Reference proteome</keyword>
<accession>A0ABD2YPF8</accession>
<dbReference type="AlphaFoldDB" id="A0ABD2YPF8"/>
<comment type="caution">
    <text evidence="1">The sequence shown here is derived from an EMBL/GenBank/DDBJ whole genome shotgun (WGS) entry which is preliminary data.</text>
</comment>
<sequence>MCVMGDNAIAMPCPSRDGVTVQSKEKVPIVATLRVTKMNSKVVESPKASHKERDDVTVLKFGTLVPLIVDATKDGTQQSGSSMMILGSPSKSKMKIIIEKLSATTLAT</sequence>
<dbReference type="EMBL" id="JBJUIK010000012">
    <property type="protein sequence ID" value="KAL3509264.1"/>
    <property type="molecule type" value="Genomic_DNA"/>
</dbReference>
<dbReference type="Proteomes" id="UP001630127">
    <property type="component" value="Unassembled WGS sequence"/>
</dbReference>
<reference evidence="1 2" key="1">
    <citation type="submission" date="2024-11" db="EMBL/GenBank/DDBJ databases">
        <title>A near-complete genome assembly of Cinchona calisaya.</title>
        <authorList>
            <person name="Lian D.C."/>
            <person name="Zhao X.W."/>
            <person name="Wei L."/>
        </authorList>
    </citation>
    <scope>NUCLEOTIDE SEQUENCE [LARGE SCALE GENOMIC DNA]</scope>
    <source>
        <tissue evidence="1">Nenye</tissue>
    </source>
</reference>
<evidence type="ECO:0000313" key="1">
    <source>
        <dbReference type="EMBL" id="KAL3509264.1"/>
    </source>
</evidence>